<evidence type="ECO:0000313" key="2">
    <source>
        <dbReference type="EMBL" id="MBU3845235.1"/>
    </source>
</evidence>
<reference evidence="2" key="2">
    <citation type="submission" date="2021-04" db="EMBL/GenBank/DDBJ databases">
        <authorList>
            <person name="Gilroy R."/>
        </authorList>
    </citation>
    <scope>NUCLEOTIDE SEQUENCE</scope>
    <source>
        <strain evidence="2">378</strain>
    </source>
</reference>
<name>A0A948THP6_9GAMM</name>
<dbReference type="Proteomes" id="UP000733611">
    <property type="component" value="Unassembled WGS sequence"/>
</dbReference>
<proteinExistence type="predicted"/>
<sequence>MMLREQAHQYKEMYAHQHYSPLRAICRSFLKYVAPSMMMVLLVTLVLGTFASEPVSAEPQGFSSGAVQRAAPQGFGIESNSPNTVKGVLSQGHSNDYVVLEGHLFANDDDPQDLSSYIFKDANGDQITVDISTSNNAVEPQPDLVYYIWGTVNRDWFSTSINVIEYTPVG</sequence>
<protein>
    <recommendedName>
        <fullName evidence="4">Bacterial OB-fold domain-containing protein</fullName>
    </recommendedName>
</protein>
<dbReference type="InterPro" id="IPR036700">
    <property type="entry name" value="BOBF_sf"/>
</dbReference>
<dbReference type="AlphaFoldDB" id="A0A948THP6"/>
<accession>A0A948THP6</accession>
<evidence type="ECO:0000256" key="1">
    <source>
        <dbReference type="ARBA" id="ARBA00022729"/>
    </source>
</evidence>
<dbReference type="InterPro" id="IPR005220">
    <property type="entry name" value="CarO-like"/>
</dbReference>
<dbReference type="EMBL" id="JAHLFE010000211">
    <property type="protein sequence ID" value="MBU3845235.1"/>
    <property type="molecule type" value="Genomic_DNA"/>
</dbReference>
<comment type="caution">
    <text evidence="2">The sequence shown here is derived from an EMBL/GenBank/DDBJ whole genome shotgun (WGS) entry which is preliminary data.</text>
</comment>
<evidence type="ECO:0008006" key="4">
    <source>
        <dbReference type="Google" id="ProtNLM"/>
    </source>
</evidence>
<organism evidence="2 3">
    <name type="scientific">Candidatus Anaerobiospirillum pullicola</name>
    <dbReference type="NCBI Taxonomy" id="2838451"/>
    <lineage>
        <taxon>Bacteria</taxon>
        <taxon>Pseudomonadati</taxon>
        <taxon>Pseudomonadota</taxon>
        <taxon>Gammaproteobacteria</taxon>
        <taxon>Aeromonadales</taxon>
        <taxon>Succinivibrionaceae</taxon>
        <taxon>Anaerobiospirillum</taxon>
    </lineage>
</organism>
<keyword evidence="1" id="KW-0732">Signal</keyword>
<dbReference type="Pfam" id="PF04076">
    <property type="entry name" value="BOF"/>
    <property type="match status" value="1"/>
</dbReference>
<gene>
    <name evidence="2" type="ORF">H9847_10315</name>
</gene>
<dbReference type="Gene3D" id="2.40.50.200">
    <property type="entry name" value="Bacterial OB-fold"/>
    <property type="match status" value="1"/>
</dbReference>
<reference evidence="2" key="1">
    <citation type="journal article" date="2021" name="PeerJ">
        <title>Extensive microbial diversity within the chicken gut microbiome revealed by metagenomics and culture.</title>
        <authorList>
            <person name="Gilroy R."/>
            <person name="Ravi A."/>
            <person name="Getino M."/>
            <person name="Pursley I."/>
            <person name="Horton D.L."/>
            <person name="Alikhan N.F."/>
            <person name="Baker D."/>
            <person name="Gharbi K."/>
            <person name="Hall N."/>
            <person name="Watson M."/>
            <person name="Adriaenssens E.M."/>
            <person name="Foster-Nyarko E."/>
            <person name="Jarju S."/>
            <person name="Secka A."/>
            <person name="Antonio M."/>
            <person name="Oren A."/>
            <person name="Chaudhuri R.R."/>
            <person name="La Ragione R."/>
            <person name="Hildebrand F."/>
            <person name="Pallen M.J."/>
        </authorList>
    </citation>
    <scope>NUCLEOTIDE SEQUENCE</scope>
    <source>
        <strain evidence="2">378</strain>
    </source>
</reference>
<dbReference type="SUPFAM" id="SSF101756">
    <property type="entry name" value="Hypothetical protein YgiW"/>
    <property type="match status" value="1"/>
</dbReference>
<evidence type="ECO:0000313" key="3">
    <source>
        <dbReference type="Proteomes" id="UP000733611"/>
    </source>
</evidence>